<name>A0AAV8UMA9_9RHOD</name>
<evidence type="ECO:0000256" key="2">
    <source>
        <dbReference type="ARBA" id="ARBA00022777"/>
    </source>
</evidence>
<accession>A0AAV8UMA9</accession>
<proteinExistence type="predicted"/>
<dbReference type="PROSITE" id="PS51257">
    <property type="entry name" value="PROKAR_LIPOPROTEIN"/>
    <property type="match status" value="1"/>
</dbReference>
<comment type="caution">
    <text evidence="5">The sequence shown here is derived from an EMBL/GenBank/DDBJ whole genome shotgun (WGS) entry which is preliminary data.</text>
</comment>
<dbReference type="Pfam" id="PF00294">
    <property type="entry name" value="PfkB"/>
    <property type="match status" value="1"/>
</dbReference>
<keyword evidence="6" id="KW-1185">Reference proteome</keyword>
<dbReference type="GO" id="GO:0005829">
    <property type="term" value="C:cytosol"/>
    <property type="evidence" value="ECO:0007669"/>
    <property type="project" value="TreeGrafter"/>
</dbReference>
<organism evidence="5 6">
    <name type="scientific">Rhodosorus marinus</name>
    <dbReference type="NCBI Taxonomy" id="101924"/>
    <lineage>
        <taxon>Eukaryota</taxon>
        <taxon>Rhodophyta</taxon>
        <taxon>Stylonematophyceae</taxon>
        <taxon>Stylonematales</taxon>
        <taxon>Stylonemataceae</taxon>
        <taxon>Rhodosorus</taxon>
    </lineage>
</organism>
<evidence type="ECO:0000256" key="3">
    <source>
        <dbReference type="SAM" id="MobiDB-lite"/>
    </source>
</evidence>
<dbReference type="Gene3D" id="3.40.1190.20">
    <property type="match status" value="1"/>
</dbReference>
<dbReference type="Proteomes" id="UP001157974">
    <property type="component" value="Unassembled WGS sequence"/>
</dbReference>
<dbReference type="GO" id="GO:0016301">
    <property type="term" value="F:kinase activity"/>
    <property type="evidence" value="ECO:0007669"/>
    <property type="project" value="UniProtKB-KW"/>
</dbReference>
<dbReference type="InterPro" id="IPR029056">
    <property type="entry name" value="Ribokinase-like"/>
</dbReference>
<evidence type="ECO:0000256" key="1">
    <source>
        <dbReference type="ARBA" id="ARBA00022679"/>
    </source>
</evidence>
<reference evidence="5 6" key="1">
    <citation type="journal article" date="2023" name="Nat. Commun.">
        <title>Origin of minicircular mitochondrial genomes in red algae.</title>
        <authorList>
            <person name="Lee Y."/>
            <person name="Cho C.H."/>
            <person name="Lee Y.M."/>
            <person name="Park S.I."/>
            <person name="Yang J.H."/>
            <person name="West J.A."/>
            <person name="Bhattacharya D."/>
            <person name="Yoon H.S."/>
        </authorList>
    </citation>
    <scope>NUCLEOTIDE SEQUENCE [LARGE SCALE GENOMIC DNA]</scope>
    <source>
        <strain evidence="5 6">CCMP1338</strain>
        <tissue evidence="5">Whole cell</tissue>
    </source>
</reference>
<dbReference type="AlphaFoldDB" id="A0AAV8UMA9"/>
<dbReference type="EMBL" id="JAMWBK010000007">
    <property type="protein sequence ID" value="KAJ8903695.1"/>
    <property type="molecule type" value="Genomic_DNA"/>
</dbReference>
<dbReference type="InterPro" id="IPR011611">
    <property type="entry name" value="PfkB_dom"/>
</dbReference>
<dbReference type="PANTHER" id="PTHR10584">
    <property type="entry name" value="SUGAR KINASE"/>
    <property type="match status" value="1"/>
</dbReference>
<sequence>MKKRLVNGLMGLGSCVVDHNFPVSAGPRYGQKTFFLSSPSKAEKTVGGVTLNHLSWASALGVPAGLVGTVGKDSSADMIVDELRKRGIDCSYLYQSLNHHTSESYVFVPQTAGERTVVMFAEPKRGRLIGVPQWLGSVSNCAMVSSEIHQFSLQTVWKYISKARRSNVTTALDFDMPASDVVGGKNKLGNENELIGILENADVIKASRTAAWDLVGQANTCVRLRSLTGAKLVVITDGAAGSELFAQGMKKPMSLPAVPPAGKIVNTLGAGDAFFGGLLASLYANYNKIPTEESELRLLAEHASACGAICCMANSTLAPTRKEMWLHAKDKIHEQYYDALRDLALKVKRRRASVTVPDRGGVLTPADEVDEQQVESA</sequence>
<keyword evidence="2" id="KW-0418">Kinase</keyword>
<feature type="compositionally biased region" description="Acidic residues" evidence="3">
    <location>
        <begin position="367"/>
        <end position="377"/>
    </location>
</feature>
<evidence type="ECO:0000313" key="6">
    <source>
        <dbReference type="Proteomes" id="UP001157974"/>
    </source>
</evidence>
<evidence type="ECO:0000313" key="5">
    <source>
        <dbReference type="EMBL" id="KAJ8903695.1"/>
    </source>
</evidence>
<keyword evidence="1" id="KW-0808">Transferase</keyword>
<dbReference type="SUPFAM" id="SSF53613">
    <property type="entry name" value="Ribokinase-like"/>
    <property type="match status" value="1"/>
</dbReference>
<dbReference type="InterPro" id="IPR002173">
    <property type="entry name" value="Carboh/pur_kinase_PfkB_CS"/>
</dbReference>
<feature type="region of interest" description="Disordered" evidence="3">
    <location>
        <begin position="357"/>
        <end position="377"/>
    </location>
</feature>
<dbReference type="PROSITE" id="PS00584">
    <property type="entry name" value="PFKB_KINASES_2"/>
    <property type="match status" value="1"/>
</dbReference>
<gene>
    <name evidence="5" type="ORF">NDN08_004796</name>
</gene>
<evidence type="ECO:0000259" key="4">
    <source>
        <dbReference type="Pfam" id="PF00294"/>
    </source>
</evidence>
<feature type="domain" description="Carbohydrate kinase PfkB" evidence="4">
    <location>
        <begin position="39"/>
        <end position="318"/>
    </location>
</feature>
<protein>
    <recommendedName>
        <fullName evidence="4">Carbohydrate kinase PfkB domain-containing protein</fullName>
    </recommendedName>
</protein>
<dbReference type="PANTHER" id="PTHR10584:SF157">
    <property type="entry name" value="SULFOFRUCTOSE KINASE"/>
    <property type="match status" value="1"/>
</dbReference>